<keyword evidence="2" id="KW-1185">Reference proteome</keyword>
<dbReference type="AlphaFoldDB" id="A0A7V7PLL0"/>
<accession>A0A7V7PLL0</accession>
<evidence type="ECO:0000313" key="1">
    <source>
        <dbReference type="EMBL" id="KAB0677246.1"/>
    </source>
</evidence>
<organism evidence="1 2">
    <name type="scientific">Plantimonas leprariae</name>
    <dbReference type="NCBI Taxonomy" id="2615207"/>
    <lineage>
        <taxon>Bacteria</taxon>
        <taxon>Pseudomonadati</taxon>
        <taxon>Pseudomonadota</taxon>
        <taxon>Alphaproteobacteria</taxon>
        <taxon>Hyphomicrobiales</taxon>
        <taxon>Aurantimonadaceae</taxon>
        <taxon>Plantimonas</taxon>
    </lineage>
</organism>
<comment type="caution">
    <text evidence="1">The sequence shown here is derived from an EMBL/GenBank/DDBJ whole genome shotgun (WGS) entry which is preliminary data.</text>
</comment>
<proteinExistence type="predicted"/>
<evidence type="ECO:0000313" key="2">
    <source>
        <dbReference type="Proteomes" id="UP000432089"/>
    </source>
</evidence>
<dbReference type="RefSeq" id="WP_150972533.1">
    <property type="nucleotide sequence ID" value="NZ_VZDO01000018.1"/>
</dbReference>
<name>A0A7V7PLL0_9HYPH</name>
<protein>
    <submittedName>
        <fullName evidence="1">Uncharacterized protein</fullName>
    </submittedName>
</protein>
<sequence>MVWWNELPDNDQTAHQHRDAGIVTLYPSLRGGAVSPLGGGVRPYAFDQSHADALWAKAADLVGERF</sequence>
<gene>
    <name evidence="1" type="ORF">F6X38_19220</name>
</gene>
<dbReference type="Proteomes" id="UP000432089">
    <property type="component" value="Unassembled WGS sequence"/>
</dbReference>
<reference evidence="1 2" key="1">
    <citation type="submission" date="2019-09" db="EMBL/GenBank/DDBJ databases">
        <title>YIM 132180 draft genome.</title>
        <authorList>
            <person name="Zhang K."/>
        </authorList>
    </citation>
    <scope>NUCLEOTIDE SEQUENCE [LARGE SCALE GENOMIC DNA]</scope>
    <source>
        <strain evidence="1 2">YIM 132180</strain>
    </source>
</reference>
<dbReference type="EMBL" id="VZDO01000018">
    <property type="protein sequence ID" value="KAB0677246.1"/>
    <property type="molecule type" value="Genomic_DNA"/>
</dbReference>